<dbReference type="Pfam" id="PF12796">
    <property type="entry name" value="Ank_2"/>
    <property type="match status" value="1"/>
</dbReference>
<reference evidence="9" key="1">
    <citation type="submission" date="2022-11" db="EMBL/GenBank/DDBJ databases">
        <title>Centuries of genome instability and evolution in soft-shell clam transmissible cancer (bioRxiv).</title>
        <authorList>
            <person name="Hart S.F.M."/>
            <person name="Yonemitsu M.A."/>
            <person name="Giersch R.M."/>
            <person name="Beal B.F."/>
            <person name="Arriagada G."/>
            <person name="Davis B.W."/>
            <person name="Ostrander E.A."/>
            <person name="Goff S.P."/>
            <person name="Metzger M.J."/>
        </authorList>
    </citation>
    <scope>NUCLEOTIDE SEQUENCE</scope>
    <source>
        <strain evidence="9">MELC-2E11</strain>
        <tissue evidence="9">Siphon/mantle</tissue>
    </source>
</reference>
<feature type="transmembrane region" description="Helical" evidence="7">
    <location>
        <begin position="386"/>
        <end position="410"/>
    </location>
</feature>
<evidence type="ECO:0000256" key="3">
    <source>
        <dbReference type="ARBA" id="ARBA00022737"/>
    </source>
</evidence>
<proteinExistence type="inferred from homology"/>
<dbReference type="Pfam" id="PF01529">
    <property type="entry name" value="DHHC"/>
    <property type="match status" value="1"/>
</dbReference>
<dbReference type="EC" id="2.3.1.225" evidence="7"/>
<dbReference type="InterPro" id="IPR036770">
    <property type="entry name" value="Ankyrin_rpt-contain_sf"/>
</dbReference>
<feature type="transmembrane region" description="Helical" evidence="7">
    <location>
        <begin position="220"/>
        <end position="239"/>
    </location>
</feature>
<keyword evidence="7" id="KW-0012">Acyltransferase</keyword>
<protein>
    <recommendedName>
        <fullName evidence="7">Palmitoyltransferase</fullName>
        <ecNumber evidence="7">2.3.1.225</ecNumber>
    </recommendedName>
</protein>
<evidence type="ECO:0000313" key="10">
    <source>
        <dbReference type="Proteomes" id="UP001164746"/>
    </source>
</evidence>
<dbReference type="PANTHER" id="PTHR24161:SF119">
    <property type="entry name" value="ANKYRIN REPEAT DOMAIN 44"/>
    <property type="match status" value="1"/>
</dbReference>
<evidence type="ECO:0000256" key="5">
    <source>
        <dbReference type="ARBA" id="ARBA00023043"/>
    </source>
</evidence>
<gene>
    <name evidence="9" type="ORF">MAR_028227</name>
</gene>
<evidence type="ECO:0000256" key="2">
    <source>
        <dbReference type="ARBA" id="ARBA00022692"/>
    </source>
</evidence>
<evidence type="ECO:0000256" key="1">
    <source>
        <dbReference type="ARBA" id="ARBA00004141"/>
    </source>
</evidence>
<evidence type="ECO:0000259" key="8">
    <source>
        <dbReference type="Pfam" id="PF01529"/>
    </source>
</evidence>
<evidence type="ECO:0000256" key="4">
    <source>
        <dbReference type="ARBA" id="ARBA00022989"/>
    </source>
</evidence>
<feature type="transmembrane region" description="Helical" evidence="7">
    <location>
        <begin position="430"/>
        <end position="449"/>
    </location>
</feature>
<keyword evidence="7" id="KW-0808">Transferase</keyword>
<evidence type="ECO:0000313" key="9">
    <source>
        <dbReference type="EMBL" id="WAQ95537.1"/>
    </source>
</evidence>
<comment type="domain">
    <text evidence="7">The DHHC domain is required for palmitoyltransferase activity.</text>
</comment>
<accession>A0ABY7DFN5</accession>
<keyword evidence="2 7" id="KW-0812">Transmembrane</keyword>
<keyword evidence="6 7" id="KW-0472">Membrane</keyword>
<dbReference type="Proteomes" id="UP001164746">
    <property type="component" value="Chromosome 2"/>
</dbReference>
<dbReference type="SUPFAM" id="SSF48403">
    <property type="entry name" value="Ankyrin repeat"/>
    <property type="match status" value="1"/>
</dbReference>
<dbReference type="Gene3D" id="1.25.40.20">
    <property type="entry name" value="Ankyrin repeat-containing domain"/>
    <property type="match status" value="1"/>
</dbReference>
<dbReference type="SMART" id="SM00248">
    <property type="entry name" value="ANK"/>
    <property type="match status" value="4"/>
</dbReference>
<keyword evidence="4 7" id="KW-1133">Transmembrane helix</keyword>
<name>A0ABY7DFN5_MYAAR</name>
<feature type="transmembrane region" description="Helical" evidence="7">
    <location>
        <begin position="284"/>
        <end position="304"/>
    </location>
</feature>
<dbReference type="PANTHER" id="PTHR24161">
    <property type="entry name" value="ANK_REP_REGION DOMAIN-CONTAINING PROTEIN-RELATED"/>
    <property type="match status" value="1"/>
</dbReference>
<evidence type="ECO:0000256" key="6">
    <source>
        <dbReference type="ARBA" id="ARBA00023136"/>
    </source>
</evidence>
<sequence>MNAQNPAGPQGTEEADLHVLLHAVSTCSGLAVQQIITQKPHLLNMKGWHGHTPLHKACLSGDVNMVKLLCEFGADTNIRNDFQETPVHYAAKRGIPTLVNILRYYGAKLDARDTSGKTPVHNAAQTGSVYMLKYFEEQGFGFRDVDDSGQTPLHCSCQFGHLEAFKFLLKKGVIGPLLKELSKQPKNKKQKGPVGTWYFNLLMPTVLYALAILLAEFVIYDYQGVVFLFAVGFIVRTASRASHRLNHVSRWSNPLFAGTFAAGMLHTMLLAYCKIMPAVPYDVFGSLEFYLIILLNIGQIYLYYQLLKADPGVVTSSIADEKTGQPMTLTQLCDSIAPLDQFCTDCEIVRMKTTKHCKLCERCYYRMDHHCLFLLKCIGYKNHARFVWFIIMTVFNMGYFLVKAVMYSLVKYNALTYSEIAIRMFQVEGWMISMICLNIVSAIWATNLIHYQLNVVSRGHTSYFQRDVSTLTPMEKVTNVINFLLGKPLILSDLDFNLPKKNLDLDRNYVHNV</sequence>
<comment type="catalytic activity">
    <reaction evidence="7">
        <text>L-cysteinyl-[protein] + hexadecanoyl-CoA = S-hexadecanoyl-L-cysteinyl-[protein] + CoA</text>
        <dbReference type="Rhea" id="RHEA:36683"/>
        <dbReference type="Rhea" id="RHEA-COMP:10131"/>
        <dbReference type="Rhea" id="RHEA-COMP:11032"/>
        <dbReference type="ChEBI" id="CHEBI:29950"/>
        <dbReference type="ChEBI" id="CHEBI:57287"/>
        <dbReference type="ChEBI" id="CHEBI:57379"/>
        <dbReference type="ChEBI" id="CHEBI:74151"/>
        <dbReference type="EC" id="2.3.1.225"/>
    </reaction>
</comment>
<feature type="domain" description="Palmitoyltransferase DHHC" evidence="8">
    <location>
        <begin position="340"/>
        <end position="463"/>
    </location>
</feature>
<feature type="transmembrane region" description="Helical" evidence="7">
    <location>
        <begin position="251"/>
        <end position="272"/>
    </location>
</feature>
<dbReference type="InterPro" id="IPR001594">
    <property type="entry name" value="Palmitoyltrfase_DHHC"/>
</dbReference>
<dbReference type="Pfam" id="PF00023">
    <property type="entry name" value="Ank"/>
    <property type="match status" value="1"/>
</dbReference>
<dbReference type="InterPro" id="IPR002110">
    <property type="entry name" value="Ankyrin_rpt"/>
</dbReference>
<keyword evidence="5" id="KW-0040">ANK repeat</keyword>
<dbReference type="EMBL" id="CP111013">
    <property type="protein sequence ID" value="WAQ95537.1"/>
    <property type="molecule type" value="Genomic_DNA"/>
</dbReference>
<feature type="transmembrane region" description="Helical" evidence="7">
    <location>
        <begin position="196"/>
        <end position="214"/>
    </location>
</feature>
<evidence type="ECO:0000256" key="7">
    <source>
        <dbReference type="RuleBase" id="RU079119"/>
    </source>
</evidence>
<organism evidence="9 10">
    <name type="scientific">Mya arenaria</name>
    <name type="common">Soft-shell clam</name>
    <dbReference type="NCBI Taxonomy" id="6604"/>
    <lineage>
        <taxon>Eukaryota</taxon>
        <taxon>Metazoa</taxon>
        <taxon>Spiralia</taxon>
        <taxon>Lophotrochozoa</taxon>
        <taxon>Mollusca</taxon>
        <taxon>Bivalvia</taxon>
        <taxon>Autobranchia</taxon>
        <taxon>Heteroconchia</taxon>
        <taxon>Euheterodonta</taxon>
        <taxon>Imparidentia</taxon>
        <taxon>Neoheterodontei</taxon>
        <taxon>Myida</taxon>
        <taxon>Myoidea</taxon>
        <taxon>Myidae</taxon>
        <taxon>Mya</taxon>
    </lineage>
</organism>
<keyword evidence="3" id="KW-0677">Repeat</keyword>
<keyword evidence="10" id="KW-1185">Reference proteome</keyword>
<comment type="similarity">
    <text evidence="7">Belongs to the DHHC palmitoyltransferase family.</text>
</comment>
<comment type="subcellular location">
    <subcellularLocation>
        <location evidence="1">Membrane</location>
        <topology evidence="1">Multi-pass membrane protein</topology>
    </subcellularLocation>
</comment>